<dbReference type="OMA" id="KCGMELG"/>
<dbReference type="OrthoDB" id="7826393at2759"/>
<evidence type="ECO:0000313" key="2">
    <source>
        <dbReference type="Proteomes" id="UP000007798"/>
    </source>
</evidence>
<dbReference type="Proteomes" id="UP000007798">
    <property type="component" value="Unassembled WGS sequence"/>
</dbReference>
<accession>B4MY93</accession>
<name>B4MY93_DROWI</name>
<protein>
    <recommendedName>
        <fullName evidence="3">Protein yippee-like</fullName>
    </recommendedName>
</protein>
<organism evidence="1 2">
    <name type="scientific">Drosophila willistoni</name>
    <name type="common">Fruit fly</name>
    <dbReference type="NCBI Taxonomy" id="7260"/>
    <lineage>
        <taxon>Eukaryota</taxon>
        <taxon>Metazoa</taxon>
        <taxon>Ecdysozoa</taxon>
        <taxon>Arthropoda</taxon>
        <taxon>Hexapoda</taxon>
        <taxon>Insecta</taxon>
        <taxon>Pterygota</taxon>
        <taxon>Neoptera</taxon>
        <taxon>Endopterygota</taxon>
        <taxon>Diptera</taxon>
        <taxon>Brachycera</taxon>
        <taxon>Muscomorpha</taxon>
        <taxon>Ephydroidea</taxon>
        <taxon>Drosophilidae</taxon>
        <taxon>Drosophila</taxon>
        <taxon>Sophophora</taxon>
    </lineage>
</organism>
<evidence type="ECO:0000313" key="1">
    <source>
        <dbReference type="EMBL" id="EDW77082.1"/>
    </source>
</evidence>
<proteinExistence type="predicted"/>
<keyword evidence="2" id="KW-1185">Reference proteome</keyword>
<dbReference type="STRING" id="7260.B4MY93"/>
<reference evidence="1 2" key="1">
    <citation type="journal article" date="2007" name="Nature">
        <title>Evolution of genes and genomes on the Drosophila phylogeny.</title>
        <authorList>
            <consortium name="Drosophila 12 Genomes Consortium"/>
            <person name="Clark A.G."/>
            <person name="Eisen M.B."/>
            <person name="Smith D.R."/>
            <person name="Bergman C.M."/>
            <person name="Oliver B."/>
            <person name="Markow T.A."/>
            <person name="Kaufman T.C."/>
            <person name="Kellis M."/>
            <person name="Gelbart W."/>
            <person name="Iyer V.N."/>
            <person name="Pollard D.A."/>
            <person name="Sackton T.B."/>
            <person name="Larracuente A.M."/>
            <person name="Singh N.D."/>
            <person name="Abad J.P."/>
            <person name="Abt D.N."/>
            <person name="Adryan B."/>
            <person name="Aguade M."/>
            <person name="Akashi H."/>
            <person name="Anderson W.W."/>
            <person name="Aquadro C.F."/>
            <person name="Ardell D.H."/>
            <person name="Arguello R."/>
            <person name="Artieri C.G."/>
            <person name="Barbash D.A."/>
            <person name="Barker D."/>
            <person name="Barsanti P."/>
            <person name="Batterham P."/>
            <person name="Batzoglou S."/>
            <person name="Begun D."/>
            <person name="Bhutkar A."/>
            <person name="Blanco E."/>
            <person name="Bosak S.A."/>
            <person name="Bradley R.K."/>
            <person name="Brand A.D."/>
            <person name="Brent M.R."/>
            <person name="Brooks A.N."/>
            <person name="Brown R.H."/>
            <person name="Butlin R.K."/>
            <person name="Caggese C."/>
            <person name="Calvi B.R."/>
            <person name="Bernardo de Carvalho A."/>
            <person name="Caspi A."/>
            <person name="Castrezana S."/>
            <person name="Celniker S.E."/>
            <person name="Chang J.L."/>
            <person name="Chapple C."/>
            <person name="Chatterji S."/>
            <person name="Chinwalla A."/>
            <person name="Civetta A."/>
            <person name="Clifton S.W."/>
            <person name="Comeron J.M."/>
            <person name="Costello J.C."/>
            <person name="Coyne J.A."/>
            <person name="Daub J."/>
            <person name="David R.G."/>
            <person name="Delcher A.L."/>
            <person name="Delehaunty K."/>
            <person name="Do C.B."/>
            <person name="Ebling H."/>
            <person name="Edwards K."/>
            <person name="Eickbush T."/>
            <person name="Evans J.D."/>
            <person name="Filipski A."/>
            <person name="Findeiss S."/>
            <person name="Freyhult E."/>
            <person name="Fulton L."/>
            <person name="Fulton R."/>
            <person name="Garcia A.C."/>
            <person name="Gardiner A."/>
            <person name="Garfield D.A."/>
            <person name="Garvin B.E."/>
            <person name="Gibson G."/>
            <person name="Gilbert D."/>
            <person name="Gnerre S."/>
            <person name="Godfrey J."/>
            <person name="Good R."/>
            <person name="Gotea V."/>
            <person name="Gravely B."/>
            <person name="Greenberg A.J."/>
            <person name="Griffiths-Jones S."/>
            <person name="Gross S."/>
            <person name="Guigo R."/>
            <person name="Gustafson E.A."/>
            <person name="Haerty W."/>
            <person name="Hahn M.W."/>
            <person name="Halligan D.L."/>
            <person name="Halpern A.L."/>
            <person name="Halter G.M."/>
            <person name="Han M.V."/>
            <person name="Heger A."/>
            <person name="Hillier L."/>
            <person name="Hinrichs A.S."/>
            <person name="Holmes I."/>
            <person name="Hoskins R.A."/>
            <person name="Hubisz M.J."/>
            <person name="Hultmark D."/>
            <person name="Huntley M.A."/>
            <person name="Jaffe D.B."/>
            <person name="Jagadeeshan S."/>
            <person name="Jeck W.R."/>
            <person name="Johnson J."/>
            <person name="Jones C.D."/>
            <person name="Jordan W.C."/>
            <person name="Karpen G.H."/>
            <person name="Kataoka E."/>
            <person name="Keightley P.D."/>
            <person name="Kheradpour P."/>
            <person name="Kirkness E.F."/>
            <person name="Koerich L.B."/>
            <person name="Kristiansen K."/>
            <person name="Kudrna D."/>
            <person name="Kulathinal R.J."/>
            <person name="Kumar S."/>
            <person name="Kwok R."/>
            <person name="Lander E."/>
            <person name="Langley C.H."/>
            <person name="Lapoint R."/>
            <person name="Lazzaro B.P."/>
            <person name="Lee S.J."/>
            <person name="Levesque L."/>
            <person name="Li R."/>
            <person name="Lin C.F."/>
            <person name="Lin M.F."/>
            <person name="Lindblad-Toh K."/>
            <person name="Llopart A."/>
            <person name="Long M."/>
            <person name="Low L."/>
            <person name="Lozovsky E."/>
            <person name="Lu J."/>
            <person name="Luo M."/>
            <person name="Machado C.A."/>
            <person name="Makalowski W."/>
            <person name="Marzo M."/>
            <person name="Matsuda M."/>
            <person name="Matzkin L."/>
            <person name="McAllister B."/>
            <person name="McBride C.S."/>
            <person name="McKernan B."/>
            <person name="McKernan K."/>
            <person name="Mendez-Lago M."/>
            <person name="Minx P."/>
            <person name="Mollenhauer M.U."/>
            <person name="Montooth K."/>
            <person name="Mount S.M."/>
            <person name="Mu X."/>
            <person name="Myers E."/>
            <person name="Negre B."/>
            <person name="Newfeld S."/>
            <person name="Nielsen R."/>
            <person name="Noor M.A."/>
            <person name="O'Grady P."/>
            <person name="Pachter L."/>
            <person name="Papaceit M."/>
            <person name="Parisi M.J."/>
            <person name="Parisi M."/>
            <person name="Parts L."/>
            <person name="Pedersen J.S."/>
            <person name="Pesole G."/>
            <person name="Phillippy A.M."/>
            <person name="Ponting C.P."/>
            <person name="Pop M."/>
            <person name="Porcelli D."/>
            <person name="Powell J.R."/>
            <person name="Prohaska S."/>
            <person name="Pruitt K."/>
            <person name="Puig M."/>
            <person name="Quesneville H."/>
            <person name="Ram K.R."/>
            <person name="Rand D."/>
            <person name="Rasmussen M.D."/>
            <person name="Reed L.K."/>
            <person name="Reenan R."/>
            <person name="Reily A."/>
            <person name="Remington K.A."/>
            <person name="Rieger T.T."/>
            <person name="Ritchie M.G."/>
            <person name="Robin C."/>
            <person name="Rogers Y.H."/>
            <person name="Rohde C."/>
            <person name="Rozas J."/>
            <person name="Rubenfield M.J."/>
            <person name="Ruiz A."/>
            <person name="Russo S."/>
            <person name="Salzberg S.L."/>
            <person name="Sanchez-Gracia A."/>
            <person name="Saranga D.J."/>
            <person name="Sato H."/>
            <person name="Schaeffer S.W."/>
            <person name="Schatz M.C."/>
            <person name="Schlenke T."/>
            <person name="Schwartz R."/>
            <person name="Segarra C."/>
            <person name="Singh R.S."/>
            <person name="Sirot L."/>
            <person name="Sirota M."/>
            <person name="Sisneros N.B."/>
            <person name="Smith C.D."/>
            <person name="Smith T.F."/>
            <person name="Spieth J."/>
            <person name="Stage D.E."/>
            <person name="Stark A."/>
            <person name="Stephan W."/>
            <person name="Strausberg R.L."/>
            <person name="Strempel S."/>
            <person name="Sturgill D."/>
            <person name="Sutton G."/>
            <person name="Sutton G.G."/>
            <person name="Tao W."/>
            <person name="Teichmann S."/>
            <person name="Tobari Y.N."/>
            <person name="Tomimura Y."/>
            <person name="Tsolas J.M."/>
            <person name="Valente V.L."/>
            <person name="Venter E."/>
            <person name="Venter J.C."/>
            <person name="Vicario S."/>
            <person name="Vieira F.G."/>
            <person name="Vilella A.J."/>
            <person name="Villasante A."/>
            <person name="Walenz B."/>
            <person name="Wang J."/>
            <person name="Wasserman M."/>
            <person name="Watts T."/>
            <person name="Wilson D."/>
            <person name="Wilson R.K."/>
            <person name="Wing R.A."/>
            <person name="Wolfner M.F."/>
            <person name="Wong A."/>
            <person name="Wong G.K."/>
            <person name="Wu C.I."/>
            <person name="Wu G."/>
            <person name="Yamamoto D."/>
            <person name="Yang H.P."/>
            <person name="Yang S.P."/>
            <person name="Yorke J.A."/>
            <person name="Yoshida K."/>
            <person name="Zdobnov E."/>
            <person name="Zhang P."/>
            <person name="Zhang Y."/>
            <person name="Zimin A.V."/>
            <person name="Baldwin J."/>
            <person name="Abdouelleil A."/>
            <person name="Abdulkadir J."/>
            <person name="Abebe A."/>
            <person name="Abera B."/>
            <person name="Abreu J."/>
            <person name="Acer S.C."/>
            <person name="Aftuck L."/>
            <person name="Alexander A."/>
            <person name="An P."/>
            <person name="Anderson E."/>
            <person name="Anderson S."/>
            <person name="Arachi H."/>
            <person name="Azer M."/>
            <person name="Bachantsang P."/>
            <person name="Barry A."/>
            <person name="Bayul T."/>
            <person name="Berlin A."/>
            <person name="Bessette D."/>
            <person name="Bloom T."/>
            <person name="Blye J."/>
            <person name="Boguslavskiy L."/>
            <person name="Bonnet C."/>
            <person name="Boukhgalter B."/>
            <person name="Bourzgui I."/>
            <person name="Brown A."/>
            <person name="Cahill P."/>
            <person name="Channer S."/>
            <person name="Cheshatsang Y."/>
            <person name="Chuda L."/>
            <person name="Citroen M."/>
            <person name="Collymore A."/>
            <person name="Cooke P."/>
            <person name="Costello M."/>
            <person name="D'Aco K."/>
            <person name="Daza R."/>
            <person name="De Haan G."/>
            <person name="DeGray S."/>
            <person name="DeMaso C."/>
            <person name="Dhargay N."/>
            <person name="Dooley K."/>
            <person name="Dooley E."/>
            <person name="Doricent M."/>
            <person name="Dorje P."/>
            <person name="Dorjee K."/>
            <person name="Dupes A."/>
            <person name="Elong R."/>
            <person name="Falk J."/>
            <person name="Farina A."/>
            <person name="Faro S."/>
            <person name="Ferguson D."/>
            <person name="Fisher S."/>
            <person name="Foley C.D."/>
            <person name="Franke A."/>
            <person name="Friedrich D."/>
            <person name="Gadbois L."/>
            <person name="Gearin G."/>
            <person name="Gearin C.R."/>
            <person name="Giannoukos G."/>
            <person name="Goode T."/>
            <person name="Graham J."/>
            <person name="Grandbois E."/>
            <person name="Grewal S."/>
            <person name="Gyaltsen K."/>
            <person name="Hafez N."/>
            <person name="Hagos B."/>
            <person name="Hall J."/>
            <person name="Henson C."/>
            <person name="Hollinger A."/>
            <person name="Honan T."/>
            <person name="Huard M.D."/>
            <person name="Hughes L."/>
            <person name="Hurhula B."/>
            <person name="Husby M.E."/>
            <person name="Kamat A."/>
            <person name="Kanga B."/>
            <person name="Kashin S."/>
            <person name="Khazanovich D."/>
            <person name="Kisner P."/>
            <person name="Lance K."/>
            <person name="Lara M."/>
            <person name="Lee W."/>
            <person name="Lennon N."/>
            <person name="Letendre F."/>
            <person name="LeVine R."/>
            <person name="Lipovsky A."/>
            <person name="Liu X."/>
            <person name="Liu J."/>
            <person name="Liu S."/>
            <person name="Lokyitsang T."/>
            <person name="Lokyitsang Y."/>
            <person name="Lubonja R."/>
            <person name="Lui A."/>
            <person name="MacDonald P."/>
            <person name="Magnisalis V."/>
            <person name="Maru K."/>
            <person name="Matthews C."/>
            <person name="McCusker W."/>
            <person name="McDonough S."/>
            <person name="Mehta T."/>
            <person name="Meldrim J."/>
            <person name="Meneus L."/>
            <person name="Mihai O."/>
            <person name="Mihalev A."/>
            <person name="Mihova T."/>
            <person name="Mittelman R."/>
            <person name="Mlenga V."/>
            <person name="Montmayeur A."/>
            <person name="Mulrain L."/>
            <person name="Navidi A."/>
            <person name="Naylor J."/>
            <person name="Negash T."/>
            <person name="Nguyen T."/>
            <person name="Nguyen N."/>
            <person name="Nicol R."/>
            <person name="Norbu C."/>
            <person name="Norbu N."/>
            <person name="Novod N."/>
            <person name="O'Neill B."/>
            <person name="Osman S."/>
            <person name="Markiewicz E."/>
            <person name="Oyono O.L."/>
            <person name="Patti C."/>
            <person name="Phunkhang P."/>
            <person name="Pierre F."/>
            <person name="Priest M."/>
            <person name="Raghuraman S."/>
            <person name="Rege F."/>
            <person name="Reyes R."/>
            <person name="Rise C."/>
            <person name="Rogov P."/>
            <person name="Ross K."/>
            <person name="Ryan E."/>
            <person name="Settipalli S."/>
            <person name="Shea T."/>
            <person name="Sherpa N."/>
            <person name="Shi L."/>
            <person name="Shih D."/>
            <person name="Sparrow T."/>
            <person name="Spaulding J."/>
            <person name="Stalker J."/>
            <person name="Stange-Thomann N."/>
            <person name="Stavropoulos S."/>
            <person name="Stone C."/>
            <person name="Strader C."/>
            <person name="Tesfaye S."/>
            <person name="Thomson T."/>
            <person name="Thoulutsang Y."/>
            <person name="Thoulutsang D."/>
            <person name="Topham K."/>
            <person name="Topping I."/>
            <person name="Tsamla T."/>
            <person name="Vassiliev H."/>
            <person name="Vo A."/>
            <person name="Wangchuk T."/>
            <person name="Wangdi T."/>
            <person name="Weiand M."/>
            <person name="Wilkinson J."/>
            <person name="Wilson A."/>
            <person name="Yadav S."/>
            <person name="Young G."/>
            <person name="Yu Q."/>
            <person name="Zembek L."/>
            <person name="Zhong D."/>
            <person name="Zimmer A."/>
            <person name="Zwirko Z."/>
            <person name="Jaffe D.B."/>
            <person name="Alvarez P."/>
            <person name="Brockman W."/>
            <person name="Butler J."/>
            <person name="Chin C."/>
            <person name="Gnerre S."/>
            <person name="Grabherr M."/>
            <person name="Kleber M."/>
            <person name="Mauceli E."/>
            <person name="MacCallum I."/>
        </authorList>
    </citation>
    <scope>NUCLEOTIDE SEQUENCE [LARGE SCALE GENOMIC DNA]</scope>
    <source>
        <strain evidence="2">Tucson 14030-0811.24</strain>
    </source>
</reference>
<evidence type="ECO:0008006" key="3">
    <source>
        <dbReference type="Google" id="ProtNLM"/>
    </source>
</evidence>
<dbReference type="EMBL" id="CH963894">
    <property type="protein sequence ID" value="EDW77082.1"/>
    <property type="molecule type" value="Genomic_DNA"/>
</dbReference>
<dbReference type="InParanoid" id="B4MY93"/>
<dbReference type="HOGENOM" id="CLU_2225906_0_0_1"/>
<sequence>MASCKLIYGCRFCGTVISEKSLKVCETHYDVIVKNYCNLIEDRNDHPQHKPHNAGELFQKLCCKQCQVEMGLHCLASAQFPVLKGLTMLLKCHLYVFDSYDVPFEVNLQ</sequence>
<dbReference type="PhylomeDB" id="B4MY93"/>
<gene>
    <name evidence="1" type="primary">Dwil\GK19419</name>
    <name evidence="1" type="ORF">Dwil_GK19419</name>
</gene>
<dbReference type="KEGG" id="dwi:6643423"/>
<dbReference type="AlphaFoldDB" id="B4MY93"/>